<feature type="transmembrane region" description="Helical" evidence="5">
    <location>
        <begin position="186"/>
        <end position="204"/>
    </location>
</feature>
<feature type="transmembrane region" description="Helical" evidence="5">
    <location>
        <begin position="74"/>
        <end position="94"/>
    </location>
</feature>
<dbReference type="EMBL" id="MN740474">
    <property type="protein sequence ID" value="QHU28791.1"/>
    <property type="molecule type" value="Genomic_DNA"/>
</dbReference>
<evidence type="ECO:0000256" key="4">
    <source>
        <dbReference type="ARBA" id="ARBA00023136"/>
    </source>
</evidence>
<feature type="transmembrane region" description="Helical" evidence="5">
    <location>
        <begin position="106"/>
        <end position="125"/>
    </location>
</feature>
<feature type="transmembrane region" description="Helical" evidence="5">
    <location>
        <begin position="131"/>
        <end position="151"/>
    </location>
</feature>
<keyword evidence="3 5" id="KW-1133">Transmembrane helix</keyword>
<evidence type="ECO:0000256" key="3">
    <source>
        <dbReference type="ARBA" id="ARBA00022989"/>
    </source>
</evidence>
<dbReference type="Pfam" id="PF01027">
    <property type="entry name" value="Bax1-I"/>
    <property type="match status" value="1"/>
</dbReference>
<dbReference type="AlphaFoldDB" id="A0A6C0LGH3"/>
<reference evidence="6" key="1">
    <citation type="journal article" date="2020" name="Nature">
        <title>Giant virus diversity and host interactions through global metagenomics.</title>
        <authorList>
            <person name="Schulz F."/>
            <person name="Roux S."/>
            <person name="Paez-Espino D."/>
            <person name="Jungbluth S."/>
            <person name="Walsh D.A."/>
            <person name="Denef V.J."/>
            <person name="McMahon K.D."/>
            <person name="Konstantinidis K.T."/>
            <person name="Eloe-Fadrosh E.A."/>
            <person name="Kyrpides N.C."/>
            <person name="Woyke T."/>
        </authorList>
    </citation>
    <scope>NUCLEOTIDE SEQUENCE</scope>
    <source>
        <strain evidence="6">GVMAG-M-3300027791-30</strain>
    </source>
</reference>
<dbReference type="PANTHER" id="PTHR23291">
    <property type="entry name" value="BAX INHIBITOR-RELATED"/>
    <property type="match status" value="1"/>
</dbReference>
<dbReference type="InterPro" id="IPR006214">
    <property type="entry name" value="Bax_inhibitor_1-related"/>
</dbReference>
<keyword evidence="2 5" id="KW-0812">Transmembrane</keyword>
<sequence length="245" mass="28062">MYPSNIHQVHDTYSKYTEHINKPVFDCFENKKERRKFIRKTFGLFLLSILSTLGSCLAFKYVDGTTNFVKSEVGQALTVISLLTTLITIFITICYDSLLRKSYIKYMIYVLFTFGISWSIGILAIYIKNNILISAILITTGTTTTLILYSLVTTSDFTGYTEYYIVGLVAIILTGTINIFLQNSIFQLLITGFVCLLFSFIIIYDVQMIVAQKHIKYKFSLDDSILAAMSLYIDTVNLFIYIFDF</sequence>
<dbReference type="GO" id="GO:0016020">
    <property type="term" value="C:membrane"/>
    <property type="evidence" value="ECO:0007669"/>
    <property type="project" value="UniProtKB-SubCell"/>
</dbReference>
<accession>A0A6C0LGH3</accession>
<evidence type="ECO:0000256" key="1">
    <source>
        <dbReference type="ARBA" id="ARBA00004141"/>
    </source>
</evidence>
<organism evidence="6">
    <name type="scientific">viral metagenome</name>
    <dbReference type="NCBI Taxonomy" id="1070528"/>
    <lineage>
        <taxon>unclassified sequences</taxon>
        <taxon>metagenomes</taxon>
        <taxon>organismal metagenomes</taxon>
    </lineage>
</organism>
<evidence type="ECO:0000256" key="2">
    <source>
        <dbReference type="ARBA" id="ARBA00022692"/>
    </source>
</evidence>
<feature type="transmembrane region" description="Helical" evidence="5">
    <location>
        <begin position="163"/>
        <end position="180"/>
    </location>
</feature>
<comment type="subcellular location">
    <subcellularLocation>
        <location evidence="1">Membrane</location>
        <topology evidence="1">Multi-pass membrane protein</topology>
    </subcellularLocation>
</comment>
<name>A0A6C0LGH3_9ZZZZ</name>
<proteinExistence type="predicted"/>
<feature type="transmembrane region" description="Helical" evidence="5">
    <location>
        <begin position="225"/>
        <end position="243"/>
    </location>
</feature>
<dbReference type="PANTHER" id="PTHR23291:SF50">
    <property type="entry name" value="PROTEIN LIFEGUARD 4"/>
    <property type="match status" value="1"/>
</dbReference>
<keyword evidence="4 5" id="KW-0472">Membrane</keyword>
<evidence type="ECO:0000313" key="6">
    <source>
        <dbReference type="EMBL" id="QHU28791.1"/>
    </source>
</evidence>
<protein>
    <submittedName>
        <fullName evidence="6">Uncharacterized protein</fullName>
    </submittedName>
</protein>
<evidence type="ECO:0000256" key="5">
    <source>
        <dbReference type="SAM" id="Phobius"/>
    </source>
</evidence>
<feature type="transmembrane region" description="Helical" evidence="5">
    <location>
        <begin position="41"/>
        <end position="62"/>
    </location>
</feature>